<dbReference type="AlphaFoldDB" id="A0A6C0DGC3"/>
<organism evidence="2">
    <name type="scientific">viral metagenome</name>
    <dbReference type="NCBI Taxonomy" id="1070528"/>
    <lineage>
        <taxon>unclassified sequences</taxon>
        <taxon>metagenomes</taxon>
        <taxon>organismal metagenomes</taxon>
    </lineage>
</organism>
<evidence type="ECO:0000259" key="1">
    <source>
        <dbReference type="Pfam" id="PF08325"/>
    </source>
</evidence>
<sequence length="207" mass="23195">MGDLLKSTASWMTGIFSSNYPLVPVTSTIDGKTYRVRDMPDKQAAANMMATVRIKISNLCGILERKYPDKAQVKLIGKNYRDDPKRFIESTPDASHTSYSVNKGEEIHLCLRQRQGGDESLVNENVMTFVALHELSHVCTESVGHGPDFWNNFGWILKEAEANNIYQHTDFNAHPVTYCGVSITDSPRYDPGKDTGDFQIGTMKKTV</sequence>
<name>A0A6C0DGC3_9ZZZZ</name>
<protein>
    <recommendedName>
        <fullName evidence="1">WLM domain-containing protein</fullName>
    </recommendedName>
</protein>
<dbReference type="EMBL" id="MN739613">
    <property type="protein sequence ID" value="QHT15577.1"/>
    <property type="molecule type" value="Genomic_DNA"/>
</dbReference>
<dbReference type="InterPro" id="IPR013536">
    <property type="entry name" value="WLM_dom"/>
</dbReference>
<evidence type="ECO:0000313" key="2">
    <source>
        <dbReference type="EMBL" id="QHT15577.1"/>
    </source>
</evidence>
<dbReference type="Pfam" id="PF08325">
    <property type="entry name" value="WLM"/>
    <property type="match status" value="1"/>
</dbReference>
<accession>A0A6C0DGC3</accession>
<reference evidence="2" key="1">
    <citation type="journal article" date="2020" name="Nature">
        <title>Giant virus diversity and host interactions through global metagenomics.</title>
        <authorList>
            <person name="Schulz F."/>
            <person name="Roux S."/>
            <person name="Paez-Espino D."/>
            <person name="Jungbluth S."/>
            <person name="Walsh D.A."/>
            <person name="Denef V.J."/>
            <person name="McMahon K.D."/>
            <person name="Konstantinidis K.T."/>
            <person name="Eloe-Fadrosh E.A."/>
            <person name="Kyrpides N.C."/>
            <person name="Woyke T."/>
        </authorList>
    </citation>
    <scope>NUCLEOTIDE SEQUENCE</scope>
    <source>
        <strain evidence="2">GVMAG-M-3300023174-176</strain>
    </source>
</reference>
<feature type="domain" description="WLM" evidence="1">
    <location>
        <begin position="100"/>
        <end position="165"/>
    </location>
</feature>
<proteinExistence type="predicted"/>
<dbReference type="Gene3D" id="3.30.2010.10">
    <property type="entry name" value="Metalloproteases ('zincins'), catalytic domain"/>
    <property type="match status" value="1"/>
</dbReference>